<dbReference type="AlphaFoldDB" id="A0A926NZ90"/>
<comment type="caution">
    <text evidence="1">The sequence shown here is derived from an EMBL/GenBank/DDBJ whole genome shotgun (WGS) entry which is preliminary data.</text>
</comment>
<dbReference type="EMBL" id="JABFCZ010000006">
    <property type="protein sequence ID" value="MBD1546013.1"/>
    <property type="molecule type" value="Genomic_DNA"/>
</dbReference>
<evidence type="ECO:0000313" key="1">
    <source>
        <dbReference type="EMBL" id="MBD1546013.1"/>
    </source>
</evidence>
<proteinExistence type="predicted"/>
<name>A0A926NZ90_9HYPH</name>
<reference evidence="1" key="1">
    <citation type="submission" date="2020-05" db="EMBL/GenBank/DDBJ databases">
        <title>Identification of trans-AT polyketide cluster in two marine bacteria, producers of a novel glutaramide-containing polyketide sesbanimide D and analogs.</title>
        <authorList>
            <person name="Kacar D."/>
            <person name="Rodriguez P."/>
            <person name="Canedo L."/>
            <person name="Gonzalez E."/>
            <person name="Galan B."/>
            <person name="De La Calle F."/>
            <person name="Garcia J.L."/>
        </authorList>
    </citation>
    <scope>NUCLEOTIDE SEQUENCE</scope>
    <source>
        <strain evidence="1">PHM038</strain>
    </source>
</reference>
<dbReference type="RefSeq" id="WP_190290680.1">
    <property type="nucleotide sequence ID" value="NZ_JABFCZ010000006.1"/>
</dbReference>
<gene>
    <name evidence="1" type="ORF">HK439_07045</name>
</gene>
<organism evidence="1 2">
    <name type="scientific">Roseibium aggregatum</name>
    <dbReference type="NCBI Taxonomy" id="187304"/>
    <lineage>
        <taxon>Bacteria</taxon>
        <taxon>Pseudomonadati</taxon>
        <taxon>Pseudomonadota</taxon>
        <taxon>Alphaproteobacteria</taxon>
        <taxon>Hyphomicrobiales</taxon>
        <taxon>Stappiaceae</taxon>
        <taxon>Roseibium</taxon>
    </lineage>
</organism>
<sequence length="63" mass="7255">MSDIILCPGYLHLKPIVIRTEVVEQTNHHYLRQKGTVRGRPTEEPETVKITLPQINALRKPPE</sequence>
<protein>
    <submittedName>
        <fullName evidence="1">Uncharacterized protein</fullName>
    </submittedName>
</protein>
<accession>A0A926NZ90</accession>
<evidence type="ECO:0000313" key="2">
    <source>
        <dbReference type="Proteomes" id="UP000598467"/>
    </source>
</evidence>
<dbReference type="Proteomes" id="UP000598467">
    <property type="component" value="Unassembled WGS sequence"/>
</dbReference>